<protein>
    <submittedName>
        <fullName evidence="1">Uncharacterized protein</fullName>
    </submittedName>
</protein>
<keyword evidence="2" id="KW-1185">Reference proteome</keyword>
<accession>A0ACB8SZ67</accession>
<evidence type="ECO:0000313" key="1">
    <source>
        <dbReference type="EMBL" id="KAI0061011.1"/>
    </source>
</evidence>
<sequence>MYDHNKGKPDAPRHDLYLIGSIHNKRFRSIPEYVPHAMWLMTDPTLDRANCECKYCAKVPQRIISENLGFKSARLTPSTPMATPSRRPPRPPRDVRPRPPREPPKPYAAVRRAPRPAKQVTGPKQAMVHERFSDLQSIYSDLDTVEIRKWFREGELVWCALEPPIRGRDEQITFWPGLVQESQVKSEAIPRAQSVSTHSADGDYEMENGTEMAHVDLPSPTPGSSHLATPHPAEDQPVDDNAPSPWVIRQKTIYKVKLLAVAHDYLVRDDQVLPYQGYAPSQALLEAMQNVPIEKIPFRTEEVSTFNPCPSDADDDMDDALREKRFAEATAPYSLAVEIAAGIATYWTPTDEWEYKMTAPPPPPAARSTTTLHDAITAAHQGISSASNGLEGITAARTDMTTEELLSLKTRMLGPSPITPTFTQTRYQGLWLGAERIWTDELVRLKAARRQIAPHGAPNIYPPSGPSKATIQELGQPEDSEMLSALGAMDRGVFMKLEALFVVDVPDDQGKMHRECRASGMLYELADEGWEDPEETKAENLTNGKGKEKENGTSTDRPTSQDALSAAGLANPRFATPDTARPVELQRGEPFMSTPSPMRPHPLPNPDPTVPIADTVPAMLAATDPAPPAPGGEANVQLSRPKMQAFPLPPAPHGFRFRPILPPGNEVVITLTLISGRYYPRLLAHPLLRPVVRGLEAGARDHSSVENQHLLALEGIFPGFFNAVDATKWKPTRLQMVKDADAERTLRMVEVWEKRRKDAQLDTDMFEGAGAAGAGPSNSQVAMAS</sequence>
<reference evidence="1" key="2">
    <citation type="journal article" date="2022" name="New Phytol.">
        <title>Evolutionary transition to the ectomycorrhizal habit in the genomes of a hyperdiverse lineage of mushroom-forming fungi.</title>
        <authorList>
            <person name="Looney B."/>
            <person name="Miyauchi S."/>
            <person name="Morin E."/>
            <person name="Drula E."/>
            <person name="Courty P.E."/>
            <person name="Kohler A."/>
            <person name="Kuo A."/>
            <person name="LaButti K."/>
            <person name="Pangilinan J."/>
            <person name="Lipzen A."/>
            <person name="Riley R."/>
            <person name="Andreopoulos W."/>
            <person name="He G."/>
            <person name="Johnson J."/>
            <person name="Nolan M."/>
            <person name="Tritt A."/>
            <person name="Barry K.W."/>
            <person name="Grigoriev I.V."/>
            <person name="Nagy L.G."/>
            <person name="Hibbett D."/>
            <person name="Henrissat B."/>
            <person name="Matheny P.B."/>
            <person name="Labbe J."/>
            <person name="Martin F.M."/>
        </authorList>
    </citation>
    <scope>NUCLEOTIDE SEQUENCE</scope>
    <source>
        <strain evidence="1">HHB10654</strain>
    </source>
</reference>
<proteinExistence type="predicted"/>
<organism evidence="1 2">
    <name type="scientific">Artomyces pyxidatus</name>
    <dbReference type="NCBI Taxonomy" id="48021"/>
    <lineage>
        <taxon>Eukaryota</taxon>
        <taxon>Fungi</taxon>
        <taxon>Dikarya</taxon>
        <taxon>Basidiomycota</taxon>
        <taxon>Agaricomycotina</taxon>
        <taxon>Agaricomycetes</taxon>
        <taxon>Russulales</taxon>
        <taxon>Auriscalpiaceae</taxon>
        <taxon>Artomyces</taxon>
    </lineage>
</organism>
<reference evidence="1" key="1">
    <citation type="submission" date="2021-03" db="EMBL/GenBank/DDBJ databases">
        <authorList>
            <consortium name="DOE Joint Genome Institute"/>
            <person name="Ahrendt S."/>
            <person name="Looney B.P."/>
            <person name="Miyauchi S."/>
            <person name="Morin E."/>
            <person name="Drula E."/>
            <person name="Courty P.E."/>
            <person name="Chicoki N."/>
            <person name="Fauchery L."/>
            <person name="Kohler A."/>
            <person name="Kuo A."/>
            <person name="Labutti K."/>
            <person name="Pangilinan J."/>
            <person name="Lipzen A."/>
            <person name="Riley R."/>
            <person name="Andreopoulos W."/>
            <person name="He G."/>
            <person name="Johnson J."/>
            <person name="Barry K.W."/>
            <person name="Grigoriev I.V."/>
            <person name="Nagy L."/>
            <person name="Hibbett D."/>
            <person name="Henrissat B."/>
            <person name="Matheny P.B."/>
            <person name="Labbe J."/>
            <person name="Martin F."/>
        </authorList>
    </citation>
    <scope>NUCLEOTIDE SEQUENCE</scope>
    <source>
        <strain evidence="1">HHB10654</strain>
    </source>
</reference>
<dbReference type="EMBL" id="MU277215">
    <property type="protein sequence ID" value="KAI0061011.1"/>
    <property type="molecule type" value="Genomic_DNA"/>
</dbReference>
<gene>
    <name evidence="1" type="ORF">BV25DRAFT_1827254</name>
</gene>
<evidence type="ECO:0000313" key="2">
    <source>
        <dbReference type="Proteomes" id="UP000814140"/>
    </source>
</evidence>
<name>A0ACB8SZ67_9AGAM</name>
<comment type="caution">
    <text evidence="1">The sequence shown here is derived from an EMBL/GenBank/DDBJ whole genome shotgun (WGS) entry which is preliminary data.</text>
</comment>
<dbReference type="Proteomes" id="UP000814140">
    <property type="component" value="Unassembled WGS sequence"/>
</dbReference>